<comment type="caution">
    <text evidence="1">The sequence shown here is derived from an EMBL/GenBank/DDBJ whole genome shotgun (WGS) entry which is preliminary data.</text>
</comment>
<organism evidence="1 2">
    <name type="scientific">Lysinibacillus fusiformis</name>
    <dbReference type="NCBI Taxonomy" id="28031"/>
    <lineage>
        <taxon>Bacteria</taxon>
        <taxon>Bacillati</taxon>
        <taxon>Bacillota</taxon>
        <taxon>Bacilli</taxon>
        <taxon>Bacillales</taxon>
        <taxon>Bacillaceae</taxon>
        <taxon>Lysinibacillus</taxon>
    </lineage>
</organism>
<proteinExistence type="predicted"/>
<accession>A0A1H9F3B4</accession>
<dbReference type="EMBL" id="FOEL01000004">
    <property type="protein sequence ID" value="SEQ32442.1"/>
    <property type="molecule type" value="Genomic_DNA"/>
</dbReference>
<evidence type="ECO:0000313" key="1">
    <source>
        <dbReference type="EMBL" id="SEQ32442.1"/>
    </source>
</evidence>
<dbReference type="RefSeq" id="WP_427534731.1">
    <property type="nucleotide sequence ID" value="NZ_JBNNSL010000006.1"/>
</dbReference>
<gene>
    <name evidence="1" type="ORF">SAMN02787113_01482</name>
</gene>
<sequence length="75" mass="8334">MCLYTLKCIKNHSWRLTELVLAEIKDAPIIHEVMIQAFQEYAAAPPPSSALSETVESIEQGMQAGEQAFNSSRLP</sequence>
<dbReference type="Proteomes" id="UP000199410">
    <property type="component" value="Unassembled WGS sequence"/>
</dbReference>
<evidence type="ECO:0000313" key="2">
    <source>
        <dbReference type="Proteomes" id="UP000199410"/>
    </source>
</evidence>
<protein>
    <submittedName>
        <fullName evidence="1">Uncharacterized protein</fullName>
    </submittedName>
</protein>
<dbReference type="AlphaFoldDB" id="A0A1H9F3B4"/>
<name>A0A1H9F3B4_9BACI</name>
<reference evidence="1 2" key="1">
    <citation type="submission" date="2016-10" db="EMBL/GenBank/DDBJ databases">
        <authorList>
            <person name="Varghese N."/>
            <person name="Submissions S."/>
        </authorList>
    </citation>
    <scope>NUCLEOTIDE SEQUENCE [LARGE SCALE GENOMIC DNA]</scope>
    <source>
        <strain evidence="1 2">TC-13</strain>
    </source>
</reference>